<name>A0A1C3ETH7_9PLAN</name>
<keyword evidence="2" id="KW-1185">Reference proteome</keyword>
<reference evidence="1 2" key="1">
    <citation type="submission" date="2016-05" db="EMBL/GenBank/DDBJ databases">
        <title>Genomic and physiological characterization of Planctopirus sp. isolated from fresh water lake.</title>
        <authorList>
            <person name="Subhash Y."/>
            <person name="Ramana C."/>
        </authorList>
    </citation>
    <scope>NUCLEOTIDE SEQUENCE [LARGE SCALE GENOMIC DNA]</scope>
    <source>
        <strain evidence="1 2">JC280</strain>
    </source>
</reference>
<protein>
    <submittedName>
        <fullName evidence="1">Uncharacterized protein</fullName>
    </submittedName>
</protein>
<gene>
    <name evidence="1" type="ORF">A6X21_02035</name>
</gene>
<evidence type="ECO:0000313" key="1">
    <source>
        <dbReference type="EMBL" id="ODA36485.1"/>
    </source>
</evidence>
<evidence type="ECO:0000313" key="2">
    <source>
        <dbReference type="Proteomes" id="UP000094828"/>
    </source>
</evidence>
<accession>A0A1C3ETH7</accession>
<sequence>MQIIRTLHTVENIAELLFRRRASNLPPTALVEVFARLVWTMDDNGTEIFHTLRQWIESGDVERARIALTFDEGFLYGTLNKTVEAFNRLCLRFPELRAACDKNLAAWDQQHRTS</sequence>
<dbReference type="STRING" id="1841610.A6X21_02035"/>
<proteinExistence type="predicted"/>
<dbReference type="EMBL" id="LYDR01000020">
    <property type="protein sequence ID" value="ODA36485.1"/>
    <property type="molecule type" value="Genomic_DNA"/>
</dbReference>
<dbReference type="AlphaFoldDB" id="A0A1C3ETH7"/>
<comment type="caution">
    <text evidence="1">The sequence shown here is derived from an EMBL/GenBank/DDBJ whole genome shotgun (WGS) entry which is preliminary data.</text>
</comment>
<organism evidence="1 2">
    <name type="scientific">Planctopirus hydrillae</name>
    <dbReference type="NCBI Taxonomy" id="1841610"/>
    <lineage>
        <taxon>Bacteria</taxon>
        <taxon>Pseudomonadati</taxon>
        <taxon>Planctomycetota</taxon>
        <taxon>Planctomycetia</taxon>
        <taxon>Planctomycetales</taxon>
        <taxon>Planctomycetaceae</taxon>
        <taxon>Planctopirus</taxon>
    </lineage>
</organism>
<dbReference type="Proteomes" id="UP000094828">
    <property type="component" value="Unassembled WGS sequence"/>
</dbReference>